<dbReference type="InterPro" id="IPR000315">
    <property type="entry name" value="Znf_B-box"/>
</dbReference>
<dbReference type="InterPro" id="IPR001841">
    <property type="entry name" value="Znf_RING"/>
</dbReference>
<evidence type="ECO:0000256" key="2">
    <source>
        <dbReference type="ARBA" id="ARBA00022771"/>
    </source>
</evidence>
<dbReference type="SMART" id="SM00184">
    <property type="entry name" value="RING"/>
    <property type="match status" value="1"/>
</dbReference>
<keyword evidence="8" id="KW-1185">Reference proteome</keyword>
<name>A0A6J8B1Y8_MYTCO</name>
<dbReference type="PROSITE" id="PS50119">
    <property type="entry name" value="ZF_BBOX"/>
    <property type="match status" value="1"/>
</dbReference>
<evidence type="ECO:0000256" key="3">
    <source>
        <dbReference type="ARBA" id="ARBA00022833"/>
    </source>
</evidence>
<dbReference type="InterPro" id="IPR013083">
    <property type="entry name" value="Znf_RING/FYVE/PHD"/>
</dbReference>
<evidence type="ECO:0000256" key="4">
    <source>
        <dbReference type="PROSITE-ProRule" id="PRU00024"/>
    </source>
</evidence>
<keyword evidence="1" id="KW-0479">Metal-binding</keyword>
<dbReference type="Gene3D" id="2.120.10.30">
    <property type="entry name" value="TolB, C-terminal domain"/>
    <property type="match status" value="1"/>
</dbReference>
<sequence length="636" mass="72094">MQRRLADNITSDHLSCPICRDTLKDPKLLPCDHSICYECLTQLIESTRRFNKFSCPVDRREITASSYIISAEQWASSFPTDDLSLLLLQAISGDNKTETKPKDGIPCSDHPQNVCDFFCFGCYQIICSECAVENHRSTECDCKKFKKCADLAREKLRDAHDEIENLIRYGQDTVMKETGKDQLLMQSRQQIRNTVYKLKTIVQDFEKMINRKCLDILSNVDSVSNVEQLKKRTEGIVKDLKRVRDEIELSKSLTSTKDILTVLSKIPESLQKNTELLYSLAVSDNPIQLKLELNEKFLDLCDTLVDQPIGTVHVVPADSIDFEDTEATVCSKRITFSSDVLPLRAFELEPYQAIQVEPSESENKITARFTGVIIHGHSIIAIDNANFKVQRFRDTIENQFIDEVSIPSIYDITNIHKNDDVLVTAPGTQSRLIRLSSYKGLSIISEKVTENAYFNISQLPDYTYAVICHSSPSCASKKRVNFHWSRGVTSHIDIIDVDGNVLKHFSEAFLCEPTEFGDPFIMPLKSICCLPNGNIVVSIETKTNSFISCINQNGPVKWTYDLNDTPEGVCFYDGRIYVFLRESKVVRVLSVDGDLKPVSTLRLPNYFGDGNSLFVGRNLLSVIDKTELIRIYKLQC</sequence>
<dbReference type="PANTHER" id="PTHR25462">
    <property type="entry name" value="BONUS, ISOFORM C-RELATED"/>
    <property type="match status" value="1"/>
</dbReference>
<dbReference type="EMBL" id="CACVKT020002400">
    <property type="protein sequence ID" value="CAC5377865.1"/>
    <property type="molecule type" value="Genomic_DNA"/>
</dbReference>
<dbReference type="AlphaFoldDB" id="A0A6J8B1Y8"/>
<reference evidence="7 8" key="1">
    <citation type="submission" date="2020-06" db="EMBL/GenBank/DDBJ databases">
        <authorList>
            <person name="Li R."/>
            <person name="Bekaert M."/>
        </authorList>
    </citation>
    <scope>NUCLEOTIDE SEQUENCE [LARGE SCALE GENOMIC DNA]</scope>
    <source>
        <strain evidence="8">wild</strain>
    </source>
</reference>
<proteinExistence type="predicted"/>
<protein>
    <submittedName>
        <fullName evidence="7">TRIM2_3</fullName>
    </submittedName>
</protein>
<evidence type="ECO:0000313" key="8">
    <source>
        <dbReference type="Proteomes" id="UP000507470"/>
    </source>
</evidence>
<dbReference type="SUPFAM" id="SSF101898">
    <property type="entry name" value="NHL repeat"/>
    <property type="match status" value="1"/>
</dbReference>
<evidence type="ECO:0000256" key="1">
    <source>
        <dbReference type="ARBA" id="ARBA00022723"/>
    </source>
</evidence>
<dbReference type="PANTHER" id="PTHR25462:SF296">
    <property type="entry name" value="MEIOTIC P26, ISOFORM F"/>
    <property type="match status" value="1"/>
</dbReference>
<keyword evidence="3" id="KW-0862">Zinc</keyword>
<dbReference type="Pfam" id="PF00097">
    <property type="entry name" value="zf-C3HC4"/>
    <property type="match status" value="1"/>
</dbReference>
<evidence type="ECO:0000259" key="6">
    <source>
        <dbReference type="PROSITE" id="PS50119"/>
    </source>
</evidence>
<gene>
    <name evidence="7" type="ORF">MCOR_14126</name>
</gene>
<organism evidence="7 8">
    <name type="scientific">Mytilus coruscus</name>
    <name type="common">Sea mussel</name>
    <dbReference type="NCBI Taxonomy" id="42192"/>
    <lineage>
        <taxon>Eukaryota</taxon>
        <taxon>Metazoa</taxon>
        <taxon>Spiralia</taxon>
        <taxon>Lophotrochozoa</taxon>
        <taxon>Mollusca</taxon>
        <taxon>Bivalvia</taxon>
        <taxon>Autobranchia</taxon>
        <taxon>Pteriomorphia</taxon>
        <taxon>Mytilida</taxon>
        <taxon>Mytiloidea</taxon>
        <taxon>Mytilidae</taxon>
        <taxon>Mytilinae</taxon>
        <taxon>Mytilus</taxon>
    </lineage>
</organism>
<accession>A0A6J8B1Y8</accession>
<feature type="domain" description="B box-type" evidence="6">
    <location>
        <begin position="102"/>
        <end position="136"/>
    </location>
</feature>
<dbReference type="PROSITE" id="PS50089">
    <property type="entry name" value="ZF_RING_2"/>
    <property type="match status" value="1"/>
</dbReference>
<dbReference type="InterPro" id="IPR018957">
    <property type="entry name" value="Znf_C3HC4_RING-type"/>
</dbReference>
<feature type="domain" description="RING-type" evidence="5">
    <location>
        <begin position="16"/>
        <end position="59"/>
    </location>
</feature>
<dbReference type="GO" id="GO:0008270">
    <property type="term" value="F:zinc ion binding"/>
    <property type="evidence" value="ECO:0007669"/>
    <property type="project" value="UniProtKB-KW"/>
</dbReference>
<dbReference type="PROSITE" id="PS00518">
    <property type="entry name" value="ZF_RING_1"/>
    <property type="match status" value="1"/>
</dbReference>
<keyword evidence="2 4" id="KW-0863">Zinc-finger</keyword>
<evidence type="ECO:0000313" key="7">
    <source>
        <dbReference type="EMBL" id="CAC5377865.1"/>
    </source>
</evidence>
<dbReference type="OrthoDB" id="6124694at2759"/>
<dbReference type="Proteomes" id="UP000507470">
    <property type="component" value="Unassembled WGS sequence"/>
</dbReference>
<dbReference type="InterPro" id="IPR011042">
    <property type="entry name" value="6-blade_b-propeller_TolB-like"/>
</dbReference>
<dbReference type="InterPro" id="IPR017907">
    <property type="entry name" value="Znf_RING_CS"/>
</dbReference>
<evidence type="ECO:0000259" key="5">
    <source>
        <dbReference type="PROSITE" id="PS50089"/>
    </source>
</evidence>
<dbReference type="InterPro" id="IPR047153">
    <property type="entry name" value="TRIM45/56/19-like"/>
</dbReference>
<dbReference type="Gene3D" id="3.30.160.60">
    <property type="entry name" value="Classic Zinc Finger"/>
    <property type="match status" value="1"/>
</dbReference>
<dbReference type="SUPFAM" id="SSF57850">
    <property type="entry name" value="RING/U-box"/>
    <property type="match status" value="1"/>
</dbReference>
<dbReference type="SUPFAM" id="SSF57845">
    <property type="entry name" value="B-box zinc-binding domain"/>
    <property type="match status" value="1"/>
</dbReference>
<dbReference type="Gene3D" id="3.30.40.10">
    <property type="entry name" value="Zinc/RING finger domain, C3HC4 (zinc finger)"/>
    <property type="match status" value="1"/>
</dbReference>
<dbReference type="CDD" id="cd16579">
    <property type="entry name" value="RING-HC_PML_C-V"/>
    <property type="match status" value="1"/>
</dbReference>